<comment type="caution">
    <text evidence="2">The sequence shown here is derived from an EMBL/GenBank/DDBJ whole genome shotgun (WGS) entry which is preliminary data.</text>
</comment>
<proteinExistence type="predicted"/>
<evidence type="ECO:0000313" key="3">
    <source>
        <dbReference type="Proteomes" id="UP001569151"/>
    </source>
</evidence>
<keyword evidence="3" id="KW-1185">Reference proteome</keyword>
<dbReference type="EMBL" id="JBGOOS010000056">
    <property type="protein sequence ID" value="MEZ8211473.1"/>
    <property type="molecule type" value="Genomic_DNA"/>
</dbReference>
<organism evidence="2 3">
    <name type="scientific">Vibrio bivalvicida</name>
    <dbReference type="NCBI Taxonomy" id="1276888"/>
    <lineage>
        <taxon>Bacteria</taxon>
        <taxon>Pseudomonadati</taxon>
        <taxon>Pseudomonadota</taxon>
        <taxon>Gammaproteobacteria</taxon>
        <taxon>Vibrionales</taxon>
        <taxon>Vibrionaceae</taxon>
        <taxon>Vibrio</taxon>
        <taxon>Vibrio oreintalis group</taxon>
    </lineage>
</organism>
<accession>A0ABV4MPH0</accession>
<dbReference type="RefSeq" id="WP_371720420.1">
    <property type="nucleotide sequence ID" value="NZ_JBGOOF010000056.1"/>
</dbReference>
<dbReference type="Proteomes" id="UP001569151">
    <property type="component" value="Unassembled WGS sequence"/>
</dbReference>
<protein>
    <submittedName>
        <fullName evidence="2">Uncharacterized protein</fullName>
    </submittedName>
</protein>
<evidence type="ECO:0000313" key="1">
    <source>
        <dbReference type="EMBL" id="MEZ8211466.1"/>
    </source>
</evidence>
<sequence length="63" mass="7793">MERIFYDMMPDYTVSVYLEGEWDFFKSWSNLCIYCDREYDDYELVNITDTTYQERVDLGFIDE</sequence>
<evidence type="ECO:0000313" key="2">
    <source>
        <dbReference type="EMBL" id="MEZ8211473.1"/>
    </source>
</evidence>
<name>A0ABV4MPH0_9VIBR</name>
<reference evidence="2 3" key="1">
    <citation type="submission" date="2024-06" db="EMBL/GenBank/DDBJ databases">
        <authorList>
            <person name="Steensen K."/>
            <person name="Seneca J."/>
            <person name="Bartlau N."/>
            <person name="Yu A.X."/>
            <person name="Polz M.F."/>
        </authorList>
    </citation>
    <scope>NUCLEOTIDE SEQUENCE [LARGE SCALE GENOMIC DNA]</scope>
    <source>
        <strain evidence="2 3">1F146</strain>
    </source>
</reference>
<dbReference type="EMBL" id="JBGOOS010000056">
    <property type="protein sequence ID" value="MEZ8211466.1"/>
    <property type="molecule type" value="Genomic_DNA"/>
</dbReference>
<gene>
    <name evidence="1" type="ORF">ACED39_22125</name>
    <name evidence="2" type="ORF">ACED39_22160</name>
</gene>